<dbReference type="InParanoid" id="A0A0C3J6D9"/>
<dbReference type="Proteomes" id="UP000054217">
    <property type="component" value="Unassembled WGS sequence"/>
</dbReference>
<sequence length="60" mass="6256">MQNTFAGKRGHGPSEAEGNDGFILSLILCSFPVHCAFAQTAGATHTVNHAAVTDRAQAVM</sequence>
<reference evidence="1 2" key="1">
    <citation type="submission" date="2014-04" db="EMBL/GenBank/DDBJ databases">
        <authorList>
            <consortium name="DOE Joint Genome Institute"/>
            <person name="Kuo A."/>
            <person name="Kohler A."/>
            <person name="Costa M.D."/>
            <person name="Nagy L.G."/>
            <person name="Floudas D."/>
            <person name="Copeland A."/>
            <person name="Barry K.W."/>
            <person name="Cichocki N."/>
            <person name="Veneault-Fourrey C."/>
            <person name="LaButti K."/>
            <person name="Lindquist E.A."/>
            <person name="Lipzen A."/>
            <person name="Lundell T."/>
            <person name="Morin E."/>
            <person name="Murat C."/>
            <person name="Sun H."/>
            <person name="Tunlid A."/>
            <person name="Henrissat B."/>
            <person name="Grigoriev I.V."/>
            <person name="Hibbett D.S."/>
            <person name="Martin F."/>
            <person name="Nordberg H.P."/>
            <person name="Cantor M.N."/>
            <person name="Hua S.X."/>
        </authorList>
    </citation>
    <scope>NUCLEOTIDE SEQUENCE [LARGE SCALE GENOMIC DNA]</scope>
    <source>
        <strain evidence="1 2">Marx 270</strain>
    </source>
</reference>
<evidence type="ECO:0000313" key="1">
    <source>
        <dbReference type="EMBL" id="KIO04613.1"/>
    </source>
</evidence>
<dbReference type="HOGENOM" id="CLU_2942754_0_0_1"/>
<reference evidence="2" key="2">
    <citation type="submission" date="2015-01" db="EMBL/GenBank/DDBJ databases">
        <title>Evolutionary Origins and Diversification of the Mycorrhizal Mutualists.</title>
        <authorList>
            <consortium name="DOE Joint Genome Institute"/>
            <consortium name="Mycorrhizal Genomics Consortium"/>
            <person name="Kohler A."/>
            <person name="Kuo A."/>
            <person name="Nagy L.G."/>
            <person name="Floudas D."/>
            <person name="Copeland A."/>
            <person name="Barry K.W."/>
            <person name="Cichocki N."/>
            <person name="Veneault-Fourrey C."/>
            <person name="LaButti K."/>
            <person name="Lindquist E.A."/>
            <person name="Lipzen A."/>
            <person name="Lundell T."/>
            <person name="Morin E."/>
            <person name="Murat C."/>
            <person name="Riley R."/>
            <person name="Ohm R."/>
            <person name="Sun H."/>
            <person name="Tunlid A."/>
            <person name="Henrissat B."/>
            <person name="Grigoriev I.V."/>
            <person name="Hibbett D.S."/>
            <person name="Martin F."/>
        </authorList>
    </citation>
    <scope>NUCLEOTIDE SEQUENCE [LARGE SCALE GENOMIC DNA]</scope>
    <source>
        <strain evidence="2">Marx 270</strain>
    </source>
</reference>
<accession>A0A0C3J6D9</accession>
<gene>
    <name evidence="1" type="ORF">M404DRAFT_1000474</name>
</gene>
<keyword evidence="2" id="KW-1185">Reference proteome</keyword>
<dbReference type="AlphaFoldDB" id="A0A0C3J6D9"/>
<dbReference type="EMBL" id="KN831970">
    <property type="protein sequence ID" value="KIO04613.1"/>
    <property type="molecule type" value="Genomic_DNA"/>
</dbReference>
<name>A0A0C3J6D9_PISTI</name>
<organism evidence="1 2">
    <name type="scientific">Pisolithus tinctorius Marx 270</name>
    <dbReference type="NCBI Taxonomy" id="870435"/>
    <lineage>
        <taxon>Eukaryota</taxon>
        <taxon>Fungi</taxon>
        <taxon>Dikarya</taxon>
        <taxon>Basidiomycota</taxon>
        <taxon>Agaricomycotina</taxon>
        <taxon>Agaricomycetes</taxon>
        <taxon>Agaricomycetidae</taxon>
        <taxon>Boletales</taxon>
        <taxon>Sclerodermatineae</taxon>
        <taxon>Pisolithaceae</taxon>
        <taxon>Pisolithus</taxon>
    </lineage>
</organism>
<evidence type="ECO:0000313" key="2">
    <source>
        <dbReference type="Proteomes" id="UP000054217"/>
    </source>
</evidence>
<protein>
    <submittedName>
        <fullName evidence="1">Uncharacterized protein</fullName>
    </submittedName>
</protein>
<proteinExistence type="predicted"/>